<accession>A0ABQ2D153</accession>
<evidence type="ECO:0000313" key="2">
    <source>
        <dbReference type="EMBL" id="GGJ34392.1"/>
    </source>
</evidence>
<keyword evidence="1" id="KW-0472">Membrane</keyword>
<keyword evidence="1" id="KW-0812">Transmembrane</keyword>
<dbReference type="RefSeq" id="WP_189002614.1">
    <property type="nucleotide sequence ID" value="NZ_BMOD01000006.1"/>
</dbReference>
<feature type="transmembrane region" description="Helical" evidence="1">
    <location>
        <begin position="33"/>
        <end position="51"/>
    </location>
</feature>
<name>A0ABQ2D153_9DEIO</name>
<sequence>MQNKSMRKIFMVAGAVAIIVLGLFFLISGDNTGWLIVGAGVVELVMLPIILKKMEDMNR</sequence>
<protein>
    <submittedName>
        <fullName evidence="2">Uncharacterized protein</fullName>
    </submittedName>
</protein>
<gene>
    <name evidence="2" type="ORF">GCM10008938_20710</name>
</gene>
<dbReference type="Proteomes" id="UP000632222">
    <property type="component" value="Unassembled WGS sequence"/>
</dbReference>
<keyword evidence="3" id="KW-1185">Reference proteome</keyword>
<evidence type="ECO:0000256" key="1">
    <source>
        <dbReference type="SAM" id="Phobius"/>
    </source>
</evidence>
<keyword evidence="1" id="KW-1133">Transmembrane helix</keyword>
<proteinExistence type="predicted"/>
<evidence type="ECO:0000313" key="3">
    <source>
        <dbReference type="Proteomes" id="UP000632222"/>
    </source>
</evidence>
<reference evidence="3" key="1">
    <citation type="journal article" date="2019" name="Int. J. Syst. Evol. Microbiol.">
        <title>The Global Catalogue of Microorganisms (GCM) 10K type strain sequencing project: providing services to taxonomists for standard genome sequencing and annotation.</title>
        <authorList>
            <consortium name="The Broad Institute Genomics Platform"/>
            <consortium name="The Broad Institute Genome Sequencing Center for Infectious Disease"/>
            <person name="Wu L."/>
            <person name="Ma J."/>
        </authorList>
    </citation>
    <scope>NUCLEOTIDE SEQUENCE [LARGE SCALE GENOMIC DNA]</scope>
    <source>
        <strain evidence="3">JCM 14370</strain>
    </source>
</reference>
<dbReference type="EMBL" id="BMOD01000006">
    <property type="protein sequence ID" value="GGJ34392.1"/>
    <property type="molecule type" value="Genomic_DNA"/>
</dbReference>
<comment type="caution">
    <text evidence="2">The sequence shown here is derived from an EMBL/GenBank/DDBJ whole genome shotgun (WGS) entry which is preliminary data.</text>
</comment>
<feature type="transmembrane region" description="Helical" evidence="1">
    <location>
        <begin position="9"/>
        <end position="27"/>
    </location>
</feature>
<organism evidence="2 3">
    <name type="scientific">Deinococcus roseus</name>
    <dbReference type="NCBI Taxonomy" id="392414"/>
    <lineage>
        <taxon>Bacteria</taxon>
        <taxon>Thermotogati</taxon>
        <taxon>Deinococcota</taxon>
        <taxon>Deinococci</taxon>
        <taxon>Deinococcales</taxon>
        <taxon>Deinococcaceae</taxon>
        <taxon>Deinococcus</taxon>
    </lineage>
</organism>